<sequence length="128" mass="13720">MIVVDASALVDVLVGQEHADWVLERMTGDELVAPAHQVAEVLSAITRLERAGTLTAEAAADAVGAASSLPQRLIVPTGGHIRRAFELRARLRVLDGLYVALAEELDVPLLTTDHRLARAEPRCTVLVP</sequence>
<feature type="domain" description="PIN" evidence="7">
    <location>
        <begin position="2"/>
        <end position="119"/>
    </location>
</feature>
<dbReference type="Gene3D" id="3.40.50.1010">
    <property type="entry name" value="5'-nuclease"/>
    <property type="match status" value="1"/>
</dbReference>
<evidence type="ECO:0000313" key="8">
    <source>
        <dbReference type="EMBL" id="TRW43799.1"/>
    </source>
</evidence>
<proteinExistence type="inferred from homology"/>
<keyword evidence="3 6" id="KW-0479">Metal-binding</keyword>
<dbReference type="InterPro" id="IPR051619">
    <property type="entry name" value="TypeII_TA_RNase_PINc/VapC"/>
</dbReference>
<evidence type="ECO:0000256" key="2">
    <source>
        <dbReference type="ARBA" id="ARBA00022722"/>
    </source>
</evidence>
<evidence type="ECO:0000256" key="5">
    <source>
        <dbReference type="ARBA" id="ARBA00022842"/>
    </source>
</evidence>
<dbReference type="GO" id="GO:0016787">
    <property type="term" value="F:hydrolase activity"/>
    <property type="evidence" value="ECO:0007669"/>
    <property type="project" value="UniProtKB-KW"/>
</dbReference>
<keyword evidence="9" id="KW-1185">Reference proteome</keyword>
<accession>A0A552WMI9</accession>
<comment type="caution">
    <text evidence="8">The sequence shown here is derived from an EMBL/GenBank/DDBJ whole genome shotgun (WGS) entry which is preliminary data.</text>
</comment>
<keyword evidence="5 6" id="KW-0460">Magnesium</keyword>
<dbReference type="InterPro" id="IPR002716">
    <property type="entry name" value="PIN_dom"/>
</dbReference>
<evidence type="ECO:0000313" key="9">
    <source>
        <dbReference type="Proteomes" id="UP000318693"/>
    </source>
</evidence>
<dbReference type="CDD" id="cd09873">
    <property type="entry name" value="PIN_Pae0151-like"/>
    <property type="match status" value="1"/>
</dbReference>
<evidence type="ECO:0000256" key="4">
    <source>
        <dbReference type="ARBA" id="ARBA00022801"/>
    </source>
</evidence>
<dbReference type="AlphaFoldDB" id="A0A552WMI9"/>
<dbReference type="Proteomes" id="UP000318693">
    <property type="component" value="Unassembled WGS sequence"/>
</dbReference>
<dbReference type="Pfam" id="PF01850">
    <property type="entry name" value="PIN"/>
    <property type="match status" value="1"/>
</dbReference>
<evidence type="ECO:0000256" key="1">
    <source>
        <dbReference type="ARBA" id="ARBA00022649"/>
    </source>
</evidence>
<dbReference type="GO" id="GO:0090729">
    <property type="term" value="F:toxin activity"/>
    <property type="evidence" value="ECO:0007669"/>
    <property type="project" value="UniProtKB-KW"/>
</dbReference>
<comment type="cofactor">
    <cofactor evidence="6">
        <name>Mg(2+)</name>
        <dbReference type="ChEBI" id="CHEBI:18420"/>
    </cofactor>
</comment>
<keyword evidence="4 6" id="KW-0378">Hydrolase</keyword>
<gene>
    <name evidence="6" type="primary">vapC</name>
    <name evidence="8" type="ORF">FJ693_16290</name>
</gene>
<dbReference type="RefSeq" id="WP_143419517.1">
    <property type="nucleotide sequence ID" value="NZ_VJXR01000065.1"/>
</dbReference>
<dbReference type="InterPro" id="IPR029060">
    <property type="entry name" value="PIN-like_dom_sf"/>
</dbReference>
<dbReference type="HAMAP" id="MF_00265">
    <property type="entry name" value="VapC_Nob1"/>
    <property type="match status" value="1"/>
</dbReference>
<dbReference type="InterPro" id="IPR044153">
    <property type="entry name" value="PIN_Pae0151-like"/>
</dbReference>
<evidence type="ECO:0000256" key="3">
    <source>
        <dbReference type="ARBA" id="ARBA00022723"/>
    </source>
</evidence>
<reference evidence="8 9" key="1">
    <citation type="submission" date="2019-07" db="EMBL/GenBank/DDBJ databases">
        <title>Georgenia wutianyii sp. nov. and Georgenia *** sp. nov. isolated from plateau pika (Ochotona curzoniae) in the Qinghai-Tibet plateau of China.</title>
        <authorList>
            <person name="Tian Z."/>
        </authorList>
    </citation>
    <scope>NUCLEOTIDE SEQUENCE [LARGE SCALE GENOMIC DNA]</scope>
    <source>
        <strain evidence="8 9">Z446</strain>
    </source>
</reference>
<evidence type="ECO:0000259" key="7">
    <source>
        <dbReference type="Pfam" id="PF01850"/>
    </source>
</evidence>
<name>A0A552WMI9_9MICO</name>
<feature type="binding site" evidence="6">
    <location>
        <position position="5"/>
    </location>
    <ligand>
        <name>Mg(2+)</name>
        <dbReference type="ChEBI" id="CHEBI:18420"/>
    </ligand>
</feature>
<dbReference type="PANTHER" id="PTHR35901">
    <property type="entry name" value="RIBONUCLEASE VAPC3"/>
    <property type="match status" value="1"/>
</dbReference>
<dbReference type="GO" id="GO:0000287">
    <property type="term" value="F:magnesium ion binding"/>
    <property type="evidence" value="ECO:0007669"/>
    <property type="project" value="UniProtKB-UniRule"/>
</dbReference>
<evidence type="ECO:0000256" key="6">
    <source>
        <dbReference type="HAMAP-Rule" id="MF_00265"/>
    </source>
</evidence>
<dbReference type="InterPro" id="IPR022907">
    <property type="entry name" value="VapC_family"/>
</dbReference>
<protein>
    <recommendedName>
        <fullName evidence="6">Ribonuclease VapC</fullName>
        <shortName evidence="6">RNase VapC</shortName>
        <ecNumber evidence="6">3.1.-.-</ecNumber>
    </recommendedName>
    <alternativeName>
        <fullName evidence="6">Toxin VapC</fullName>
    </alternativeName>
</protein>
<comment type="function">
    <text evidence="6">Toxic component of a toxin-antitoxin (TA) system. An RNase.</text>
</comment>
<organism evidence="8 9">
    <name type="scientific">Georgenia yuyongxinii</name>
    <dbReference type="NCBI Taxonomy" id="2589797"/>
    <lineage>
        <taxon>Bacteria</taxon>
        <taxon>Bacillati</taxon>
        <taxon>Actinomycetota</taxon>
        <taxon>Actinomycetes</taxon>
        <taxon>Micrococcales</taxon>
        <taxon>Bogoriellaceae</taxon>
        <taxon>Georgenia</taxon>
    </lineage>
</organism>
<dbReference type="EC" id="3.1.-.-" evidence="6"/>
<keyword evidence="1 6" id="KW-1277">Toxin-antitoxin system</keyword>
<feature type="binding site" evidence="6">
    <location>
        <position position="95"/>
    </location>
    <ligand>
        <name>Mg(2+)</name>
        <dbReference type="ChEBI" id="CHEBI:18420"/>
    </ligand>
</feature>
<dbReference type="SUPFAM" id="SSF88723">
    <property type="entry name" value="PIN domain-like"/>
    <property type="match status" value="1"/>
</dbReference>
<dbReference type="PANTHER" id="PTHR35901:SF1">
    <property type="entry name" value="EXONUCLEASE VAPC9"/>
    <property type="match status" value="1"/>
</dbReference>
<dbReference type="EMBL" id="VJXR01000065">
    <property type="protein sequence ID" value="TRW43799.1"/>
    <property type="molecule type" value="Genomic_DNA"/>
</dbReference>
<comment type="similarity">
    <text evidence="6">Belongs to the PINc/VapC protein family.</text>
</comment>
<keyword evidence="6" id="KW-0800">Toxin</keyword>
<keyword evidence="2 6" id="KW-0540">Nuclease</keyword>
<dbReference type="GO" id="GO:0004540">
    <property type="term" value="F:RNA nuclease activity"/>
    <property type="evidence" value="ECO:0007669"/>
    <property type="project" value="InterPro"/>
</dbReference>